<keyword evidence="2 5" id="KW-0547">Nucleotide-binding</keyword>
<dbReference type="PROSITE" id="PS50011">
    <property type="entry name" value="PROTEIN_KINASE_DOM"/>
    <property type="match status" value="1"/>
</dbReference>
<evidence type="ECO:0000256" key="7">
    <source>
        <dbReference type="SAM" id="Phobius"/>
    </source>
</evidence>
<feature type="compositionally biased region" description="Low complexity" evidence="6">
    <location>
        <begin position="266"/>
        <end position="284"/>
    </location>
</feature>
<dbReference type="PROSITE" id="PS00107">
    <property type="entry name" value="PROTEIN_KINASE_ATP"/>
    <property type="match status" value="1"/>
</dbReference>
<dbReference type="PANTHER" id="PTHR24348">
    <property type="entry name" value="SERINE/THREONINE-PROTEIN KINASE UNC-51-RELATED"/>
    <property type="match status" value="1"/>
</dbReference>
<evidence type="ECO:0000313" key="9">
    <source>
        <dbReference type="Proteomes" id="UP000694941"/>
    </source>
</evidence>
<feature type="region of interest" description="Disordered" evidence="6">
    <location>
        <begin position="540"/>
        <end position="560"/>
    </location>
</feature>
<keyword evidence="7" id="KW-0812">Transmembrane</keyword>
<dbReference type="Pfam" id="PF21127">
    <property type="entry name" value="ATG1-like_MIT2"/>
    <property type="match status" value="1"/>
</dbReference>
<name>A0ABM1T0R7_LIMPO</name>
<keyword evidence="7" id="KW-0472">Membrane</keyword>
<evidence type="ECO:0000256" key="6">
    <source>
        <dbReference type="SAM" id="MobiDB-lite"/>
    </source>
</evidence>
<evidence type="ECO:0000313" key="10">
    <source>
        <dbReference type="RefSeq" id="XP_022249473.1"/>
    </source>
</evidence>
<accession>A0ABM1T0R7</accession>
<dbReference type="SUPFAM" id="SSF56112">
    <property type="entry name" value="Protein kinase-like (PK-like)"/>
    <property type="match status" value="1"/>
</dbReference>
<sequence length="1021" mass="111719">METVGDYEYNTKDLIGHGAFAVVFKGRCKMKHDLTVAIKSITKKNLAKSQNLLAKEIKILKELTELHHENVVALLECKETTHHVYLVMEYCNGGDLADYLNAKGTLSEDTIYLFLRQIAAAMKALNAKGIVHRDLKPQNILLCHDGRPNPPPSKMHLKIADFGFARFLHDGIMAATLCGSPMYMAPEVIMSLQYDAKADLWSIGTIVYQCLTGKAPFQAQSPQALKQFYEMKTTLSPKIPACTSPHLADLLLKLLKRNAKDRMEFSSPVPVPSRRSLSSDVPSPISSPPYGSPISGNLPPSPQGWCGDGSRDEPMVEAGIPMAASPLLDKQSPGGRGRTSSSSTEEQDFVMVPADLAEPSGNLHPSGSLKMHCVSPGSSPSRNQVSQSPRMSSNVTVNPHFGSATFHAPRVSGLGSPRPSYLPVSGSPALIPPACVSGSYQRSEPIPVPSQKEAYEQIQKSLEEEPSSSVGAQRERPSSVAPAARMSSCGSSPHLPKASVLGSESTRPRKGSSSSQSSEHWTVTTICSLSPPPTVQFTIGTPPGGGRRRNYSGGTPPSLSSRHISASLRQCFTPPPSLSLSTSPLRRSNVVMAANLPTFATGNPLSPILGSPTKELSRTEESHSELRNQKEHSQTKGIDVYRYSGSSTRRMTFSTRAVTLPEICSQKFWPGSVYGVPELMDHQKSSLNRSGSSSRLSERGFHRAISLPGTQYISHTPPETMIMPYGHPSHRCCLNEMMTPCGSPGRLRRNSTGCCKLYDSSLSIQACFPYGNSPPHLEEPIMFIAPELPEETILEKEHNETLAKLNFVLALVECVLDLAKSKGSPLASLTDSFMKKESQLGQIPVVTEGCRRAEQLVLFTRALQLLSSSLQLSRQEVDAGRLSPSTSMRFGKVRAMKSLSLKMSCVAQKLCLFILFYLYTCICFFSALGVDPSTYSITADQLIYNYAIEMCQSAALEELFGNPEECFRRYQTAQILFHSLAQQIANDEDKKLLNKYKEAVERRLYVLQSQGYIQAYDTVYC</sequence>
<dbReference type="CDD" id="cd14120">
    <property type="entry name" value="STKc_ULK1_2-like"/>
    <property type="match status" value="1"/>
</dbReference>
<dbReference type="InterPro" id="IPR008271">
    <property type="entry name" value="Ser/Thr_kinase_AS"/>
</dbReference>
<keyword evidence="3" id="KW-0418">Kinase</keyword>
<keyword evidence="9" id="KW-1185">Reference proteome</keyword>
<proteinExistence type="predicted"/>
<feature type="region of interest" description="Disordered" evidence="6">
    <location>
        <begin position="264"/>
        <end position="401"/>
    </location>
</feature>
<dbReference type="InterPro" id="IPR048941">
    <property type="entry name" value="ATG1-like_MIT2"/>
</dbReference>
<feature type="region of interest" description="Disordered" evidence="6">
    <location>
        <begin position="437"/>
        <end position="522"/>
    </location>
</feature>
<organism evidence="9 10">
    <name type="scientific">Limulus polyphemus</name>
    <name type="common">Atlantic horseshoe crab</name>
    <dbReference type="NCBI Taxonomy" id="6850"/>
    <lineage>
        <taxon>Eukaryota</taxon>
        <taxon>Metazoa</taxon>
        <taxon>Ecdysozoa</taxon>
        <taxon>Arthropoda</taxon>
        <taxon>Chelicerata</taxon>
        <taxon>Merostomata</taxon>
        <taxon>Xiphosura</taxon>
        <taxon>Limulidae</taxon>
        <taxon>Limulus</taxon>
    </lineage>
</organism>
<dbReference type="SMART" id="SM00220">
    <property type="entry name" value="S_TKc"/>
    <property type="match status" value="1"/>
</dbReference>
<dbReference type="InterPro" id="IPR000719">
    <property type="entry name" value="Prot_kinase_dom"/>
</dbReference>
<dbReference type="InterPro" id="IPR011009">
    <property type="entry name" value="Kinase-like_dom_sf"/>
</dbReference>
<evidence type="ECO:0000256" key="2">
    <source>
        <dbReference type="ARBA" id="ARBA00022741"/>
    </source>
</evidence>
<dbReference type="InterPro" id="IPR045269">
    <property type="entry name" value="Atg1-like"/>
</dbReference>
<feature type="domain" description="Protein kinase" evidence="8">
    <location>
        <begin position="9"/>
        <end position="277"/>
    </location>
</feature>
<feature type="compositionally biased region" description="Polar residues" evidence="6">
    <location>
        <begin position="376"/>
        <end position="397"/>
    </location>
</feature>
<evidence type="ECO:0000256" key="1">
    <source>
        <dbReference type="ARBA" id="ARBA00022679"/>
    </source>
</evidence>
<evidence type="ECO:0000256" key="3">
    <source>
        <dbReference type="ARBA" id="ARBA00022777"/>
    </source>
</evidence>
<keyword evidence="7" id="KW-1133">Transmembrane helix</keyword>
<evidence type="ECO:0000259" key="8">
    <source>
        <dbReference type="PROSITE" id="PS50011"/>
    </source>
</evidence>
<dbReference type="RefSeq" id="XP_022249473.1">
    <property type="nucleotide sequence ID" value="XM_022393765.1"/>
</dbReference>
<keyword evidence="1" id="KW-0808">Transferase</keyword>
<dbReference type="PROSITE" id="PS00108">
    <property type="entry name" value="PROTEIN_KINASE_ST"/>
    <property type="match status" value="1"/>
</dbReference>
<dbReference type="Gene3D" id="3.30.200.20">
    <property type="entry name" value="Phosphorylase Kinase, domain 1"/>
    <property type="match status" value="1"/>
</dbReference>
<reference evidence="10" key="1">
    <citation type="submission" date="2025-08" db="UniProtKB">
        <authorList>
            <consortium name="RefSeq"/>
        </authorList>
    </citation>
    <scope>IDENTIFICATION</scope>
    <source>
        <tissue evidence="10">Muscle</tissue>
    </source>
</reference>
<dbReference type="PANTHER" id="PTHR24348:SF22">
    <property type="entry name" value="NON-SPECIFIC SERINE_THREONINE PROTEIN KINASE"/>
    <property type="match status" value="1"/>
</dbReference>
<evidence type="ECO:0000256" key="5">
    <source>
        <dbReference type="PROSITE-ProRule" id="PRU10141"/>
    </source>
</evidence>
<feature type="region of interest" description="Disordered" evidence="6">
    <location>
        <begin position="604"/>
        <end position="636"/>
    </location>
</feature>
<dbReference type="GeneID" id="106465817"/>
<protein>
    <submittedName>
        <fullName evidence="10">Serine/threonine-protein kinase unc-51-like</fullName>
    </submittedName>
</protein>
<evidence type="ECO:0000256" key="4">
    <source>
        <dbReference type="ARBA" id="ARBA00022840"/>
    </source>
</evidence>
<feature type="compositionally biased region" description="Basic and acidic residues" evidence="6">
    <location>
        <begin position="615"/>
        <end position="634"/>
    </location>
</feature>
<gene>
    <name evidence="10" type="primary">LOC106465817</name>
</gene>
<feature type="transmembrane region" description="Helical" evidence="7">
    <location>
        <begin position="912"/>
        <end position="930"/>
    </location>
</feature>
<feature type="binding site" evidence="5">
    <location>
        <position position="39"/>
    </location>
    <ligand>
        <name>ATP</name>
        <dbReference type="ChEBI" id="CHEBI:30616"/>
    </ligand>
</feature>
<dbReference type="InterPro" id="IPR017441">
    <property type="entry name" value="Protein_kinase_ATP_BS"/>
</dbReference>
<dbReference type="Proteomes" id="UP000694941">
    <property type="component" value="Unplaced"/>
</dbReference>
<dbReference type="Gene3D" id="1.10.510.10">
    <property type="entry name" value="Transferase(Phosphotransferase) domain 1"/>
    <property type="match status" value="1"/>
</dbReference>
<dbReference type="Pfam" id="PF00069">
    <property type="entry name" value="Pkinase"/>
    <property type="match status" value="1"/>
</dbReference>
<keyword evidence="4 5" id="KW-0067">ATP-binding</keyword>